<dbReference type="InterPro" id="IPR036612">
    <property type="entry name" value="KH_dom_type_1_sf"/>
</dbReference>
<name>A0A2P5BGD7_PARAD</name>
<evidence type="ECO:0000256" key="1">
    <source>
        <dbReference type="PROSITE-ProRule" id="PRU00117"/>
    </source>
</evidence>
<dbReference type="InterPro" id="IPR004087">
    <property type="entry name" value="KH_dom"/>
</dbReference>
<dbReference type="OrthoDB" id="5204190at2759"/>
<reference evidence="4" key="1">
    <citation type="submission" date="2016-06" db="EMBL/GenBank/DDBJ databases">
        <title>Parallel loss of symbiosis genes in relatives of nitrogen-fixing non-legume Parasponia.</title>
        <authorList>
            <person name="Van Velzen R."/>
            <person name="Holmer R."/>
            <person name="Bu F."/>
            <person name="Rutten L."/>
            <person name="Van Zeijl A."/>
            <person name="Liu W."/>
            <person name="Santuari L."/>
            <person name="Cao Q."/>
            <person name="Sharma T."/>
            <person name="Shen D."/>
            <person name="Roswanjaya Y."/>
            <person name="Wardhani T."/>
            <person name="Kalhor M.S."/>
            <person name="Jansen J."/>
            <person name="Van den Hoogen J."/>
            <person name="Gungor B."/>
            <person name="Hartog M."/>
            <person name="Hontelez J."/>
            <person name="Verver J."/>
            <person name="Yang W.-C."/>
            <person name="Schijlen E."/>
            <person name="Repin R."/>
            <person name="Schilthuizen M."/>
            <person name="Schranz E."/>
            <person name="Heidstra R."/>
            <person name="Miyata K."/>
            <person name="Fedorova E."/>
            <person name="Kohlen W."/>
            <person name="Bisseling T."/>
            <person name="Smit S."/>
            <person name="Geurts R."/>
        </authorList>
    </citation>
    <scope>NUCLEOTIDE SEQUENCE [LARGE SCALE GENOMIC DNA]</scope>
    <source>
        <strain evidence="4">cv. WU1-14</strain>
    </source>
</reference>
<protein>
    <submittedName>
        <fullName evidence="3">Polyribonucleotide nucleotidyltransferase</fullName>
    </submittedName>
</protein>
<keyword evidence="1" id="KW-0694">RNA-binding</keyword>
<evidence type="ECO:0000259" key="2">
    <source>
        <dbReference type="SMART" id="SM00322"/>
    </source>
</evidence>
<keyword evidence="3" id="KW-0808">Transferase</keyword>
<evidence type="ECO:0000313" key="4">
    <source>
        <dbReference type="Proteomes" id="UP000237105"/>
    </source>
</evidence>
<feature type="domain" description="K Homology" evidence="2">
    <location>
        <begin position="5"/>
        <end position="75"/>
    </location>
</feature>
<dbReference type="SMART" id="SM00322">
    <property type="entry name" value="KH"/>
    <property type="match status" value="1"/>
</dbReference>
<dbReference type="GO" id="GO:0003723">
    <property type="term" value="F:RNA binding"/>
    <property type="evidence" value="ECO:0007669"/>
    <property type="project" value="UniProtKB-UniRule"/>
</dbReference>
<evidence type="ECO:0000313" key="3">
    <source>
        <dbReference type="EMBL" id="PON47843.1"/>
    </source>
</evidence>
<dbReference type="EMBL" id="JXTB01000287">
    <property type="protein sequence ID" value="PON47843.1"/>
    <property type="molecule type" value="Genomic_DNA"/>
</dbReference>
<comment type="caution">
    <text evidence="3">The sequence shown here is derived from an EMBL/GenBank/DDBJ whole genome shotgun (WGS) entry which is preliminary data.</text>
</comment>
<keyword evidence="4" id="KW-1185">Reference proteome</keyword>
<accession>A0A2P5BGD7</accession>
<dbReference type="AlphaFoldDB" id="A0A2P5BGD7"/>
<dbReference type="Pfam" id="PF00013">
    <property type="entry name" value="KH_1"/>
    <property type="match status" value="1"/>
</dbReference>
<dbReference type="Gene3D" id="3.30.1370.10">
    <property type="entry name" value="K Homology domain, type 1"/>
    <property type="match status" value="1"/>
</dbReference>
<sequence length="75" mass="8173">MEEKAPEKEILSVFKVQPGKMGRIIGKNGVSILTIKKSCNAEILIRGENGPHDKVLIIGPVKQVRKAAGLLRGRL</sequence>
<gene>
    <name evidence="3" type="ORF">PanWU01x14_241530</name>
</gene>
<dbReference type="PROSITE" id="PS50084">
    <property type="entry name" value="KH_TYPE_1"/>
    <property type="match status" value="1"/>
</dbReference>
<dbReference type="GO" id="GO:0016740">
    <property type="term" value="F:transferase activity"/>
    <property type="evidence" value="ECO:0007669"/>
    <property type="project" value="UniProtKB-KW"/>
</dbReference>
<organism evidence="3 4">
    <name type="scientific">Parasponia andersonii</name>
    <name type="common">Sponia andersonii</name>
    <dbReference type="NCBI Taxonomy" id="3476"/>
    <lineage>
        <taxon>Eukaryota</taxon>
        <taxon>Viridiplantae</taxon>
        <taxon>Streptophyta</taxon>
        <taxon>Embryophyta</taxon>
        <taxon>Tracheophyta</taxon>
        <taxon>Spermatophyta</taxon>
        <taxon>Magnoliopsida</taxon>
        <taxon>eudicotyledons</taxon>
        <taxon>Gunneridae</taxon>
        <taxon>Pentapetalae</taxon>
        <taxon>rosids</taxon>
        <taxon>fabids</taxon>
        <taxon>Rosales</taxon>
        <taxon>Cannabaceae</taxon>
        <taxon>Parasponia</taxon>
    </lineage>
</organism>
<dbReference type="InterPro" id="IPR004088">
    <property type="entry name" value="KH_dom_type_1"/>
</dbReference>
<dbReference type="STRING" id="3476.A0A2P5BGD7"/>
<dbReference type="Proteomes" id="UP000237105">
    <property type="component" value="Unassembled WGS sequence"/>
</dbReference>
<dbReference type="SUPFAM" id="SSF54791">
    <property type="entry name" value="Eukaryotic type KH-domain (KH-domain type I)"/>
    <property type="match status" value="1"/>
</dbReference>
<proteinExistence type="predicted"/>